<keyword evidence="2" id="KW-1185">Reference proteome</keyword>
<dbReference type="Proteomes" id="UP000800094">
    <property type="component" value="Unassembled WGS sequence"/>
</dbReference>
<name>A0A6A6IUV9_9PLEO</name>
<gene>
    <name evidence="1" type="ORF">BU26DRAFT_558922</name>
</gene>
<organism evidence="1 2">
    <name type="scientific">Trematosphaeria pertusa</name>
    <dbReference type="NCBI Taxonomy" id="390896"/>
    <lineage>
        <taxon>Eukaryota</taxon>
        <taxon>Fungi</taxon>
        <taxon>Dikarya</taxon>
        <taxon>Ascomycota</taxon>
        <taxon>Pezizomycotina</taxon>
        <taxon>Dothideomycetes</taxon>
        <taxon>Pleosporomycetidae</taxon>
        <taxon>Pleosporales</taxon>
        <taxon>Massarineae</taxon>
        <taxon>Trematosphaeriaceae</taxon>
        <taxon>Trematosphaeria</taxon>
    </lineage>
</organism>
<sequence length="148" mass="16157">MAADATAIESEQAEVMLGHDRKGECDGSAKKPGFGKHPRVIVGAAALHAARAFKGLDRLVLARDHRRKRTLNNVGCFGRKKGEEQEQQPDHYAEEVFKQHSGIDAASKTVMFGLAGQARYTPTKKSRSPLLCEMLGRASTKDVLHAAY</sequence>
<proteinExistence type="predicted"/>
<dbReference type="AlphaFoldDB" id="A0A6A6IUV9"/>
<evidence type="ECO:0000313" key="1">
    <source>
        <dbReference type="EMBL" id="KAF2254209.1"/>
    </source>
</evidence>
<accession>A0A6A6IUV9</accession>
<reference evidence="1" key="1">
    <citation type="journal article" date="2020" name="Stud. Mycol.">
        <title>101 Dothideomycetes genomes: a test case for predicting lifestyles and emergence of pathogens.</title>
        <authorList>
            <person name="Haridas S."/>
            <person name="Albert R."/>
            <person name="Binder M."/>
            <person name="Bloem J."/>
            <person name="Labutti K."/>
            <person name="Salamov A."/>
            <person name="Andreopoulos B."/>
            <person name="Baker S."/>
            <person name="Barry K."/>
            <person name="Bills G."/>
            <person name="Bluhm B."/>
            <person name="Cannon C."/>
            <person name="Castanera R."/>
            <person name="Culley D."/>
            <person name="Daum C."/>
            <person name="Ezra D."/>
            <person name="Gonzalez J."/>
            <person name="Henrissat B."/>
            <person name="Kuo A."/>
            <person name="Liang C."/>
            <person name="Lipzen A."/>
            <person name="Lutzoni F."/>
            <person name="Magnuson J."/>
            <person name="Mondo S."/>
            <person name="Nolan M."/>
            <person name="Ohm R."/>
            <person name="Pangilinan J."/>
            <person name="Park H.-J."/>
            <person name="Ramirez L."/>
            <person name="Alfaro M."/>
            <person name="Sun H."/>
            <person name="Tritt A."/>
            <person name="Yoshinaga Y."/>
            <person name="Zwiers L.-H."/>
            <person name="Turgeon B."/>
            <person name="Goodwin S."/>
            <person name="Spatafora J."/>
            <person name="Crous P."/>
            <person name="Grigoriev I."/>
        </authorList>
    </citation>
    <scope>NUCLEOTIDE SEQUENCE</scope>
    <source>
        <strain evidence="1">CBS 122368</strain>
    </source>
</reference>
<dbReference type="GeneID" id="54585951"/>
<evidence type="ECO:0000313" key="2">
    <source>
        <dbReference type="Proteomes" id="UP000800094"/>
    </source>
</evidence>
<dbReference type="RefSeq" id="XP_033689213.1">
    <property type="nucleotide sequence ID" value="XM_033832621.1"/>
</dbReference>
<dbReference type="EMBL" id="ML987190">
    <property type="protein sequence ID" value="KAF2254209.1"/>
    <property type="molecule type" value="Genomic_DNA"/>
</dbReference>
<protein>
    <submittedName>
        <fullName evidence="1">Uncharacterized protein</fullName>
    </submittedName>
</protein>